<keyword evidence="3" id="KW-1185">Reference proteome</keyword>
<dbReference type="EMBL" id="ON529851">
    <property type="protein sequence ID" value="UTC29004.1"/>
    <property type="molecule type" value="Genomic_DNA"/>
</dbReference>
<evidence type="ECO:0000313" key="2">
    <source>
        <dbReference type="EMBL" id="UTC29004.1"/>
    </source>
</evidence>
<gene>
    <name evidence="2" type="ORF">MARCHEWKA_04920</name>
</gene>
<feature type="domain" description="DUF7831" evidence="1">
    <location>
        <begin position="4"/>
        <end position="117"/>
    </location>
</feature>
<evidence type="ECO:0000313" key="3">
    <source>
        <dbReference type="Proteomes" id="UP001056634"/>
    </source>
</evidence>
<name>A0A9E7N365_9CAUD</name>
<dbReference type="InterPro" id="IPR057153">
    <property type="entry name" value="DUF7831"/>
</dbReference>
<dbReference type="Proteomes" id="UP001056634">
    <property type="component" value="Segment"/>
</dbReference>
<proteinExistence type="predicted"/>
<reference evidence="2" key="1">
    <citation type="submission" date="2022-04" db="EMBL/GenBank/DDBJ databases">
        <authorList>
            <person name="Friedrich I."/>
            <person name="Schneider D."/>
            <person name="Poehlein A."/>
            <person name="Hertel R."/>
            <person name="Daniel R."/>
        </authorList>
    </citation>
    <scope>NUCLEOTIDE SEQUENCE</scope>
</reference>
<accession>A0A9E7N365</accession>
<evidence type="ECO:0000259" key="1">
    <source>
        <dbReference type="Pfam" id="PF25176"/>
    </source>
</evidence>
<dbReference type="Pfam" id="PF25176">
    <property type="entry name" value="DUF7831"/>
    <property type="match status" value="1"/>
</dbReference>
<protein>
    <recommendedName>
        <fullName evidence="1">DUF7831 domain-containing protein</fullName>
    </recommendedName>
</protein>
<sequence>MPVLFQKIVKREDLRRNPQVLYVFGDNVQRVGLGGQAGEMRHEVNAVGVATKYSPRDYFGEDPAEVSAQNRIIDGDMKPLFEKVNQGGVVVWPADGIGTGLADLPRVAPSTFAYLNQKLAALLKAADLFDKETA</sequence>
<organism evidence="2 3">
    <name type="scientific">Brevundimonas phage vB_BpoS-Marchewka</name>
    <dbReference type="NCBI Taxonomy" id="2948604"/>
    <lineage>
        <taxon>Viruses</taxon>
        <taxon>Duplodnaviria</taxon>
        <taxon>Heunggongvirae</taxon>
        <taxon>Uroviricota</taxon>
        <taxon>Caudoviricetes</taxon>
        <taxon>Jeanschmidtviridae</taxon>
        <taxon>Marchewkavirus</taxon>
        <taxon>Marchewkavirus marchewka</taxon>
    </lineage>
</organism>